<feature type="region of interest" description="Disordered" evidence="1">
    <location>
        <begin position="13"/>
        <end position="32"/>
    </location>
</feature>
<gene>
    <name evidence="3" type="primary">ubiG_3</name>
    <name evidence="3" type="ORF">Pan216_18080</name>
</gene>
<dbReference type="GO" id="GO:0102208">
    <property type="term" value="F:2-polyprenyl-6-hydroxyphenol methylase activity"/>
    <property type="evidence" value="ECO:0007669"/>
    <property type="project" value="UniProtKB-EC"/>
</dbReference>
<dbReference type="SUPFAM" id="SSF158997">
    <property type="entry name" value="Trm112p-like"/>
    <property type="match status" value="1"/>
</dbReference>
<dbReference type="InterPro" id="IPR029063">
    <property type="entry name" value="SAM-dependent_MTases_sf"/>
</dbReference>
<keyword evidence="3" id="KW-0808">Transferase</keyword>
<dbReference type="AlphaFoldDB" id="A0A518B1U7"/>
<feature type="domain" description="Methyltransferase type 11" evidence="2">
    <location>
        <begin position="90"/>
        <end position="182"/>
    </location>
</feature>
<dbReference type="PANTHER" id="PTHR43861:SF1">
    <property type="entry name" value="TRANS-ACONITATE 2-METHYLTRANSFERASE"/>
    <property type="match status" value="1"/>
</dbReference>
<evidence type="ECO:0000313" key="3">
    <source>
        <dbReference type="EMBL" id="QDU60955.1"/>
    </source>
</evidence>
<reference evidence="3 4" key="1">
    <citation type="submission" date="2019-02" db="EMBL/GenBank/DDBJ databases">
        <title>Deep-cultivation of Planctomycetes and their phenomic and genomic characterization uncovers novel biology.</title>
        <authorList>
            <person name="Wiegand S."/>
            <person name="Jogler M."/>
            <person name="Boedeker C."/>
            <person name="Pinto D."/>
            <person name="Vollmers J."/>
            <person name="Rivas-Marin E."/>
            <person name="Kohn T."/>
            <person name="Peeters S.H."/>
            <person name="Heuer A."/>
            <person name="Rast P."/>
            <person name="Oberbeckmann S."/>
            <person name="Bunk B."/>
            <person name="Jeske O."/>
            <person name="Meyerdierks A."/>
            <person name="Storesund J.E."/>
            <person name="Kallscheuer N."/>
            <person name="Luecker S."/>
            <person name="Lage O.M."/>
            <person name="Pohl T."/>
            <person name="Merkel B.J."/>
            <person name="Hornburger P."/>
            <person name="Mueller R.-W."/>
            <person name="Bruemmer F."/>
            <person name="Labrenz M."/>
            <person name="Spormann A.M."/>
            <person name="Op den Camp H."/>
            <person name="Overmann J."/>
            <person name="Amann R."/>
            <person name="Jetten M.S.M."/>
            <person name="Mascher T."/>
            <person name="Medema M.H."/>
            <person name="Devos D.P."/>
            <person name="Kaster A.-K."/>
            <person name="Ovreas L."/>
            <person name="Rohde M."/>
            <person name="Galperin M.Y."/>
            <person name="Jogler C."/>
        </authorList>
    </citation>
    <scope>NUCLEOTIDE SEQUENCE [LARGE SCALE GENOMIC DNA]</scope>
    <source>
        <strain evidence="3 4">Pan216</strain>
    </source>
</reference>
<organism evidence="3 4">
    <name type="scientific">Kolteria novifilia</name>
    <dbReference type="NCBI Taxonomy" id="2527975"/>
    <lineage>
        <taxon>Bacteria</taxon>
        <taxon>Pseudomonadati</taxon>
        <taxon>Planctomycetota</taxon>
        <taxon>Planctomycetia</taxon>
        <taxon>Kolteriales</taxon>
        <taxon>Kolteriaceae</taxon>
        <taxon>Kolteria</taxon>
    </lineage>
</organism>
<proteinExistence type="predicted"/>
<accession>A0A518B1U7</accession>
<dbReference type="Pfam" id="PF08241">
    <property type="entry name" value="Methyltransf_11"/>
    <property type="match status" value="1"/>
</dbReference>
<keyword evidence="3" id="KW-0830">Ubiquinone</keyword>
<evidence type="ECO:0000256" key="1">
    <source>
        <dbReference type="SAM" id="MobiDB-lite"/>
    </source>
</evidence>
<dbReference type="GO" id="GO:0008757">
    <property type="term" value="F:S-adenosylmethionine-dependent methyltransferase activity"/>
    <property type="evidence" value="ECO:0007669"/>
    <property type="project" value="InterPro"/>
</dbReference>
<dbReference type="SUPFAM" id="SSF53335">
    <property type="entry name" value="S-adenosyl-L-methionine-dependent methyltransferases"/>
    <property type="match status" value="1"/>
</dbReference>
<dbReference type="GO" id="GO:0032259">
    <property type="term" value="P:methylation"/>
    <property type="evidence" value="ECO:0007669"/>
    <property type="project" value="UniProtKB-KW"/>
</dbReference>
<dbReference type="Gene3D" id="3.40.50.150">
    <property type="entry name" value="Vaccinia Virus protein VP39"/>
    <property type="match status" value="1"/>
</dbReference>
<dbReference type="Proteomes" id="UP000317093">
    <property type="component" value="Chromosome"/>
</dbReference>
<dbReference type="CDD" id="cd02440">
    <property type="entry name" value="AdoMet_MTases"/>
    <property type="match status" value="1"/>
</dbReference>
<dbReference type="InterPro" id="IPR013216">
    <property type="entry name" value="Methyltransf_11"/>
</dbReference>
<keyword evidence="4" id="KW-1185">Reference proteome</keyword>
<dbReference type="RefSeq" id="WP_419193426.1">
    <property type="nucleotide sequence ID" value="NZ_CP036279.1"/>
</dbReference>
<sequence>MSLTEIFVCPATGEPLRERHDTSPRSLESTGGQHYPIVDGIARFVEDDDFADSFGFQWKRFEVRQPAEDEETFEVKTGVAPAALSGQRVLDAGCGGGRYSRIAAEHGAHVVAVDRSRAVEKTRELTAHLPNVTLAQADLLTLPLPKASFDLVFSVGVLHHSPDPRACFRAIAELVKPGGRLSVWVYRRNTWPQEVINDSLRWVAHRLPRSILLGFCRVGAFLGGIPGLNRVLNKVVSFSNHPDGEIRVCDTFDWYAPRYQFHYRPEEIKDWFLEAGFETIEELPPARDGRGYRWAWKQGLLPGSGVNVTGVRRRADG</sequence>
<dbReference type="EC" id="2.1.1.222" evidence="3"/>
<dbReference type="PANTHER" id="PTHR43861">
    <property type="entry name" value="TRANS-ACONITATE 2-METHYLTRANSFERASE-RELATED"/>
    <property type="match status" value="1"/>
</dbReference>
<evidence type="ECO:0000313" key="4">
    <source>
        <dbReference type="Proteomes" id="UP000317093"/>
    </source>
</evidence>
<protein>
    <submittedName>
        <fullName evidence="3">Ubiquinone biosynthesis O-methyltransferase</fullName>
        <ecNumber evidence="3">2.1.1.222</ecNumber>
    </submittedName>
</protein>
<dbReference type="KEGG" id="knv:Pan216_18080"/>
<keyword evidence="3" id="KW-0489">Methyltransferase</keyword>
<name>A0A518B1U7_9BACT</name>
<dbReference type="EMBL" id="CP036279">
    <property type="protein sequence ID" value="QDU60955.1"/>
    <property type="molecule type" value="Genomic_DNA"/>
</dbReference>
<evidence type="ECO:0000259" key="2">
    <source>
        <dbReference type="Pfam" id="PF08241"/>
    </source>
</evidence>